<comment type="caution">
    <text evidence="2">The sequence shown here is derived from an EMBL/GenBank/DDBJ whole genome shotgun (WGS) entry which is preliminary data.</text>
</comment>
<organism evidence="2 3">
    <name type="scientific">Dissophora globulifera</name>
    <dbReference type="NCBI Taxonomy" id="979702"/>
    <lineage>
        <taxon>Eukaryota</taxon>
        <taxon>Fungi</taxon>
        <taxon>Fungi incertae sedis</taxon>
        <taxon>Mucoromycota</taxon>
        <taxon>Mortierellomycotina</taxon>
        <taxon>Mortierellomycetes</taxon>
        <taxon>Mortierellales</taxon>
        <taxon>Mortierellaceae</taxon>
        <taxon>Dissophora</taxon>
    </lineage>
</organism>
<reference evidence="2" key="1">
    <citation type="journal article" date="2020" name="Fungal Divers.">
        <title>Resolving the Mortierellaceae phylogeny through synthesis of multi-gene phylogenetics and phylogenomics.</title>
        <authorList>
            <person name="Vandepol N."/>
            <person name="Liber J."/>
            <person name="Desiro A."/>
            <person name="Na H."/>
            <person name="Kennedy M."/>
            <person name="Barry K."/>
            <person name="Grigoriev I.V."/>
            <person name="Miller A.N."/>
            <person name="O'Donnell K."/>
            <person name="Stajich J.E."/>
            <person name="Bonito G."/>
        </authorList>
    </citation>
    <scope>NUCLEOTIDE SEQUENCE</scope>
    <source>
        <strain evidence="2">REB-010B</strain>
    </source>
</reference>
<dbReference type="AlphaFoldDB" id="A0A9P6UZM7"/>
<evidence type="ECO:0000313" key="2">
    <source>
        <dbReference type="EMBL" id="KAG0327723.1"/>
    </source>
</evidence>
<evidence type="ECO:0000313" key="3">
    <source>
        <dbReference type="Proteomes" id="UP000738325"/>
    </source>
</evidence>
<dbReference type="EMBL" id="JAAAIP010000049">
    <property type="protein sequence ID" value="KAG0327723.1"/>
    <property type="molecule type" value="Genomic_DNA"/>
</dbReference>
<keyword evidence="3" id="KW-1185">Reference proteome</keyword>
<feature type="region of interest" description="Disordered" evidence="1">
    <location>
        <begin position="20"/>
        <end position="107"/>
    </location>
</feature>
<feature type="compositionally biased region" description="Polar residues" evidence="1">
    <location>
        <begin position="96"/>
        <end position="107"/>
    </location>
</feature>
<proteinExistence type="predicted"/>
<name>A0A9P6UZM7_9FUNG</name>
<dbReference type="Proteomes" id="UP000738325">
    <property type="component" value="Unassembled WGS sequence"/>
</dbReference>
<sequence length="107" mass="12146">MTFDRSFFRTRYSLCDAARKAVNPKADSRTPTNSSTHLKTTDSSSHRKSTDPSPHGKTRKPQQAAREGCITYELTSAHPAFPYPPLNRMHSRVDMRSTSQAYQNEEN</sequence>
<evidence type="ECO:0000256" key="1">
    <source>
        <dbReference type="SAM" id="MobiDB-lite"/>
    </source>
</evidence>
<accession>A0A9P6UZM7</accession>
<protein>
    <submittedName>
        <fullName evidence="2">Uncharacterized protein</fullName>
    </submittedName>
</protein>
<feature type="compositionally biased region" description="Polar residues" evidence="1">
    <location>
        <begin position="29"/>
        <end position="43"/>
    </location>
</feature>
<gene>
    <name evidence="2" type="ORF">BGZ99_006984</name>
</gene>